<name>A0A068R3G7_9GAMM</name>
<dbReference type="Pfam" id="PF00583">
    <property type="entry name" value="Acetyltransf_1"/>
    <property type="match status" value="1"/>
</dbReference>
<dbReference type="OrthoDB" id="3389160at2"/>
<dbReference type="SUPFAM" id="SSF55729">
    <property type="entry name" value="Acyl-CoA N-acyltransferases (Nat)"/>
    <property type="match status" value="1"/>
</dbReference>
<accession>A0A068R3G7</accession>
<reference evidence="2 3" key="1">
    <citation type="submission" date="2013-07" db="EMBL/GenBank/DDBJ databases">
        <authorList>
            <person name="Genoscope - CEA"/>
        </authorList>
    </citation>
    <scope>NUCLEOTIDE SEQUENCE [LARGE SCALE GENOMIC DNA]</scope>
    <source>
        <strain evidence="2 3">G6</strain>
    </source>
</reference>
<dbReference type="PROSITE" id="PS51186">
    <property type="entry name" value="GNAT"/>
    <property type="match status" value="1"/>
</dbReference>
<evidence type="ECO:0000259" key="1">
    <source>
        <dbReference type="PROSITE" id="PS51186"/>
    </source>
</evidence>
<dbReference type="HOGENOM" id="CLU_077728_1_1_6"/>
<sequence>MHDIEIKEIKACGNYNDGLIALLIDCVDGGASIGFIAPLKRERATEYWNDVDARLKIGDCRRLIALKDAEIIGSIQIGLTKKDNGKHRGEIEKLMVKSMCRSAGIGTQLMSKTEALSTNLGLRLLVLDTREGDVSEKLYAKRGFTRVGVIPGFALSSNGNYVGTVIYYKEIDLH</sequence>
<feature type="domain" description="N-acetyltransferase" evidence="1">
    <location>
        <begin position="22"/>
        <end position="172"/>
    </location>
</feature>
<dbReference type="InterPro" id="IPR016181">
    <property type="entry name" value="Acyl_CoA_acyltransferase"/>
</dbReference>
<dbReference type="STRING" id="1354304.XPG1_1929"/>
<proteinExistence type="predicted"/>
<dbReference type="Proteomes" id="UP000032735">
    <property type="component" value="Chromosome"/>
</dbReference>
<dbReference type="Gene3D" id="3.40.630.30">
    <property type="match status" value="1"/>
</dbReference>
<dbReference type="InterPro" id="IPR000182">
    <property type="entry name" value="GNAT_dom"/>
</dbReference>
<dbReference type="RefSeq" id="WP_045958743.1">
    <property type="nucleotide sequence ID" value="NZ_FO704551.1"/>
</dbReference>
<keyword evidence="2" id="KW-0808">Transferase</keyword>
<dbReference type="EMBL" id="FO704551">
    <property type="protein sequence ID" value="CDG21584.1"/>
    <property type="molecule type" value="Genomic_DNA"/>
</dbReference>
<dbReference type="AlphaFoldDB" id="A0A068R3G7"/>
<dbReference type="GO" id="GO:0016747">
    <property type="term" value="F:acyltransferase activity, transferring groups other than amino-acyl groups"/>
    <property type="evidence" value="ECO:0007669"/>
    <property type="project" value="InterPro"/>
</dbReference>
<protein>
    <submittedName>
        <fullName evidence="2">Acetyltransferase</fullName>
    </submittedName>
</protein>
<dbReference type="KEGG" id="xpo:XPG1_1929"/>
<keyword evidence="3" id="KW-1185">Reference proteome</keyword>
<dbReference type="CDD" id="cd04301">
    <property type="entry name" value="NAT_SF"/>
    <property type="match status" value="1"/>
</dbReference>
<evidence type="ECO:0000313" key="3">
    <source>
        <dbReference type="Proteomes" id="UP000032735"/>
    </source>
</evidence>
<evidence type="ECO:0000313" key="2">
    <source>
        <dbReference type="EMBL" id="CDG21584.1"/>
    </source>
</evidence>
<gene>
    <name evidence="2" type="ORF">XPG1_1929</name>
</gene>
<organism evidence="2 3">
    <name type="scientific">Xenorhabdus poinarii G6</name>
    <dbReference type="NCBI Taxonomy" id="1354304"/>
    <lineage>
        <taxon>Bacteria</taxon>
        <taxon>Pseudomonadati</taxon>
        <taxon>Pseudomonadota</taxon>
        <taxon>Gammaproteobacteria</taxon>
        <taxon>Enterobacterales</taxon>
        <taxon>Morganellaceae</taxon>
        <taxon>Xenorhabdus</taxon>
    </lineage>
</organism>